<comment type="domain">
    <text evidence="33">The YXXL motif is involved in determining the exact site of viral release at the surface of infected mononuclear cells and promotes endocytosis. YXXL and di-leucine endocytosis motifs interact directly or indirectly with the clathrin adapter complexes, opperate independently, and their activities are not additive.</text>
</comment>
<keyword evidence="12 33" id="KW-1162">Viral penetration into host cytoplasm</keyword>
<accession>Q2NMS9</accession>
<keyword evidence="16 33" id="KW-0732">Signal</keyword>
<comment type="subunit">
    <text evidence="33">The mature envelope protein (Env) consists of a homotrimer of non-covalently associated gp120-gp41 heterodimers. The resulting complex protrudes from the virus surface as a spike. There seems to be as few as 10 spikes on the average virion. Surface protein gp120 interacts with host CD4, CCR5 and CXCR4. Gp120 also interacts with the C-type lectins CD209/DC-SIGN and CLEC4M/DC-SIGNR (collectively referred to as DC-SIGN(R)). Gp120 and gp41 interact with GalCer. Gp120 interacts with host ITGA4/ITGB7 complex; on CD4+ T-cells, this interaction results in rapid activation of integrin ITGAL/LFA-1, which facilitates efficient cell-to-cell spreading of HIV-1. Gp120 interacts with cell-associated heparan sulfate; this interaction increases virus infectivity on permissive cells and may be involved in infection of CD4- cells.</text>
</comment>
<feature type="region of interest" description="Disordered" evidence="35">
    <location>
        <begin position="718"/>
        <end position="745"/>
    </location>
</feature>
<comment type="subcellular location">
    <subcellularLocation>
        <location evidence="3">Host cell membrane</location>
        <topology evidence="3">Peripheral membrane protein</topology>
    </subcellularLocation>
    <subcellularLocation>
        <location evidence="1">Host cell membrane</location>
        <topology evidence="1">Single-pass type I membrane protein</topology>
    </subcellularLocation>
    <subcellularLocation>
        <location evidence="2">Host endosome membrane</location>
        <topology evidence="2">Peripheral membrane protein</topology>
    </subcellularLocation>
    <subcellularLocation>
        <location evidence="5">Host endosome membrane</location>
        <topology evidence="5">Single-pass type I membrane protein</topology>
    </subcellularLocation>
    <subcellularLocation>
        <location evidence="6">Virion membrane</location>
        <topology evidence="6">Peripheral membrane protein</topology>
    </subcellularLocation>
    <subcellularLocation>
        <location evidence="4">Virion membrane</location>
        <topology evidence="4">Single-pass type I membrane protein</topology>
    </subcellularLocation>
</comment>
<keyword evidence="10 33" id="KW-1165">Clathrin-mediated endocytosis of virus by host</keyword>
<keyword evidence="7 33" id="KW-1168">Fusion of virus membrane with host membrane</keyword>
<keyword evidence="28 33" id="KW-0325">Glycoprotein</keyword>
<dbReference type="EMBL" id="AY835767">
    <property type="protein sequence ID" value="AAX33036.1"/>
    <property type="molecule type" value="Genomic_DNA"/>
</dbReference>
<evidence type="ECO:0000256" key="10">
    <source>
        <dbReference type="ARBA" id="ARBA00022570"/>
    </source>
</evidence>
<comment type="similarity">
    <text evidence="33">Belongs to the HIV-1 env protein family.</text>
</comment>
<evidence type="ECO:0000256" key="3">
    <source>
        <dbReference type="ARBA" id="ARBA00004505"/>
    </source>
</evidence>
<keyword evidence="22 33" id="KW-1133">Transmembrane helix</keyword>
<keyword evidence="31 33" id="KW-1160">Virus entry into host cell</keyword>
<feature type="region of interest" description="Fusion peptide" evidence="33">
    <location>
        <begin position="512"/>
        <end position="532"/>
    </location>
</feature>
<dbReference type="Proteomes" id="UP000135866">
    <property type="component" value="Genome"/>
</dbReference>
<evidence type="ECO:0000313" key="38">
    <source>
        <dbReference type="EMBL" id="AAX33036.1"/>
    </source>
</evidence>
<dbReference type="FunFam" id="1.20.5.490:FF:000001">
    <property type="entry name" value="Envelope glycoprotein gp160"/>
    <property type="match status" value="1"/>
</dbReference>
<evidence type="ECO:0000256" key="21">
    <source>
        <dbReference type="ARBA" id="ARBA00022890"/>
    </source>
</evidence>
<evidence type="ECO:0000256" key="6">
    <source>
        <dbReference type="ARBA" id="ARBA00004650"/>
    </source>
</evidence>
<evidence type="ECO:0000256" key="16">
    <source>
        <dbReference type="ARBA" id="ARBA00022729"/>
    </source>
</evidence>
<evidence type="ECO:0000256" key="18">
    <source>
        <dbReference type="ARBA" id="ARBA00022844"/>
    </source>
</evidence>
<evidence type="ECO:0000256" key="28">
    <source>
        <dbReference type="ARBA" id="ARBA00023180"/>
    </source>
</evidence>
<feature type="region of interest" description="CD4-binding loop" evidence="33">
    <location>
        <begin position="363"/>
        <end position="373"/>
    </location>
</feature>
<organismHost>
    <name type="scientific">Homo sapiens</name>
    <name type="common">Human</name>
    <dbReference type="NCBI Taxonomy" id="9606"/>
</organismHost>
<comment type="PTM">
    <text evidence="33">Highly glycosylated by host. The high number of glycan on the protein is reffered to as 'glycan shield' because it contributes to hide protein sequence from adaptive immune system.</text>
</comment>
<comment type="function">
    <text evidence="33">Surface protein gp120: Attaches the virus to the host lymphoid cell by binding to the primary receptor CD4. This interaction induces a structural rearrangement creating a high affinity binding site for a chemokine coreceptor like CXCR4 and/or CCR5. Acts as a ligand for CD209/DC-SIGN and CLEC4M/DC-SIGNR, which are respectively found on dendritic cells (DCs), and on endothelial cells of liver sinusoids and lymph node sinuses. These interactions allow capture of viral particles at mucosal surfaces by these cells and subsequent transmission to permissive cells. HIV subverts the migration properties of dendritic cells to gain access to CD4+ T-cells in lymph nodes. Virus transmission to permissive T-cells occurs either in trans (without DCs infection, through viral capture and transmission), or in cis (following DCs productive infection, through the usual CD4-gp120 interaction), thereby inducing a robust infection. In trans infection, bound virions remain infectious over days and it is proposed that they are not degraded, but protected in non-lysosomal acidic organelles within the DCs close to the cell membrane thus contributing to the viral infectious potential during DCs' migration from the periphery to the lymphoid tissues. On arrival at lymphoid tissues, intact virions recycle back to DCs' cell surface allowing virus transmission to CD4+ T-cells.</text>
</comment>
<dbReference type="Gene3D" id="2.170.40.20">
    <property type="entry name" value="Human immunodeficiency virus 1, Gp160, envelope glycoprotein"/>
    <property type="match status" value="2"/>
</dbReference>
<feature type="domain" description="Human immunodeficiency virus 1 envelope glycoprotein Gp120" evidence="36">
    <location>
        <begin position="144"/>
        <end position="511"/>
    </location>
</feature>
<keyword evidence="21 33" id="KW-1164">Virus endocytosis by host</keyword>
<dbReference type="InterPro" id="IPR036377">
    <property type="entry name" value="Gp120_core_sf"/>
</dbReference>
<keyword evidence="19 33" id="KW-1043">Host membrane</keyword>
<evidence type="ECO:0000256" key="7">
    <source>
        <dbReference type="ARBA" id="ARBA00022506"/>
    </source>
</evidence>
<comment type="PTM">
    <text evidence="33">Palmitoylation of the transmembrane protein and of Env polyprotein (prior to its proteolytic cleavage) is essential for their association with host cell membrane lipid rafts. Palmitoylation is therefore required for envelope trafficking to classical lipid rafts, but not for viral replication.</text>
</comment>
<comment type="subcellular location">
    <molecule>Surface protein gp120</molecule>
    <subcellularLocation>
        <location evidence="33">Virion membrane</location>
        <topology evidence="33">Peripheral membrane protein</topology>
    </subcellularLocation>
    <subcellularLocation>
        <location evidence="33">Host cell membrane</location>
        <topology evidence="33">Peripheral membrane protein</topology>
    </subcellularLocation>
    <subcellularLocation>
        <location evidence="33">Host endosome membrane</location>
        <topology evidence="33">Single-pass type I membrane protein</topology>
    </subcellularLocation>
    <text evidence="33">The surface protein is not anchored to the viral envelope, but associates with the extravirion surface through its binding to TM. It is probably concentrated at the site of budding and incorporated into the virions possibly by contacts between the cytoplasmic tail of Env and the N-terminus of Gag.</text>
</comment>
<comment type="miscellaneous">
    <text evidence="33">Inhibitors targeting HIV-1 viral envelope proteins are used as antiretroviral drugs. Attachment of virions to the cell surface via non-specific interactions and CD4 binding can be blocked by inhibitors that include cyanovirin-N, cyclotriazadisulfonamide analogs, PRO 2000, TNX 355 and PRO 542. In addition, BMS 806 can block CD4-induced conformational changes. Env interactions with the coreceptor molecules can be targeted by CCR5 antagonists including SCH-D, maraviroc (UK 427857) and aplaviroc (GW 873140), and the CXCR4 antagonist AMD 070. Fusion of viral and cellular membranes can be inhibited by peptides such as enfuvirtide and tifuvirtide (T 1249). Resistance to inhibitors associated with mutations in Env are observed. Most of the time, single mutations confer only a modest reduction in drug susceptibility. Combination of several mutations is usually required to develop a high-level drug resistance.</text>
</comment>
<keyword evidence="8 33" id="KW-1170">Fusion of virus membrane with host endosomal membrane</keyword>
<comment type="miscellaneous">
    <text evidence="33">HIV-1 lineages are divided in three main groups, M (for Major), O (for Outlier), and N (for New, or Non-M, Non-O). The vast majority of strains found worldwide belong to the group M. Group O seems to be endemic to and largely confined to Cameroon and neighboring countries in West Central Africa, where these viruses represent a small minority of HIV-1 strains. The group N is represented by a limited number of isolates from Cameroonian persons. The group M is further subdivided in 9 clades or subtypes (A to D, F to H, J and K).</text>
</comment>
<feature type="disulfide bond" evidence="33">
    <location>
        <begin position="219"/>
        <end position="248"/>
    </location>
</feature>
<comment type="caution">
    <text evidence="33 34">Lacks conserved residue(s) required for the propagation of feature annotation.</text>
</comment>
<evidence type="ECO:0000256" key="14">
    <source>
        <dbReference type="ARBA" id="ARBA00022692"/>
    </source>
</evidence>
<keyword evidence="26 33" id="KW-0564">Palmitate</keyword>
<dbReference type="GO" id="GO:0039654">
    <property type="term" value="P:fusion of virus membrane with host endosome membrane"/>
    <property type="evidence" value="ECO:0007669"/>
    <property type="project" value="UniProtKB-UniRule"/>
</dbReference>
<evidence type="ECO:0000256" key="29">
    <source>
        <dbReference type="ARBA" id="ARBA00023280"/>
    </source>
</evidence>
<evidence type="ECO:0000256" key="4">
    <source>
        <dbReference type="ARBA" id="ARBA00004563"/>
    </source>
</evidence>
<feature type="region of interest" description="MPER; binding to GalCer" evidence="33">
    <location>
        <begin position="662"/>
        <end position="683"/>
    </location>
</feature>
<dbReference type="FunFam" id="2.170.40.20:FF:000003">
    <property type="entry name" value="Envelope glycoprotein gp160"/>
    <property type="match status" value="1"/>
</dbReference>
<evidence type="ECO:0000256" key="5">
    <source>
        <dbReference type="ARBA" id="ARBA00004578"/>
    </source>
</evidence>
<dbReference type="GO" id="GO:0052031">
    <property type="term" value="P:symbiont-mediated perturbation of host defense response"/>
    <property type="evidence" value="ECO:0007669"/>
    <property type="project" value="UniProtKB-UniRule"/>
</dbReference>
<reference evidence="38 39" key="1">
    <citation type="submission" date="2004-11" db="EMBL/GenBank/DDBJ databases">
        <title>Full length genome analysis of HIV-1 viral evolution, and date of origin in an American cohort.</title>
        <authorList>
            <person name="Mikhail M."/>
            <person name="Wang B."/>
            <person name="Lemey P."/>
            <person name="Lal R.B."/>
            <person name="Yang C."/>
            <person name="Vandamme A.-M."/>
            <person name="Owen S.M."/>
            <person name="Spira T."/>
            <person name="Saksena N.K."/>
        </authorList>
    </citation>
    <scope>NUCLEOTIDE SEQUENCE [LARGE SCALE GENOMIC DNA]</scope>
    <source>
        <strain evidence="38">5073-93</strain>
    </source>
</reference>
<evidence type="ECO:0000256" key="34">
    <source>
        <dbReference type="RuleBase" id="RU363095"/>
    </source>
</evidence>
<keyword evidence="11 33" id="KW-0945">Host-virus interaction</keyword>
<evidence type="ECO:0000256" key="1">
    <source>
        <dbReference type="ARBA" id="ARBA00004402"/>
    </source>
</evidence>
<evidence type="ECO:0000256" key="20">
    <source>
        <dbReference type="ARBA" id="ARBA00022879"/>
    </source>
</evidence>
<comment type="subunit">
    <text evidence="32">The mature envelope protein (Env) consists of a homotrimer of non-covalently associated gp120-gp41 heterodimers. The resulting complex protrudes from the virus surface as a spike. There seems to be as few as 10 spikes on the average virion. Interacts with host CD4, CCR5 and CXCR4. Gp120 also interacts with the C-type lectins CD209/DC-SIGN and CLEC4M/DC-SIGNR (collectively referred to as DC-SIGN(R)). Gp120 and gp41 interact with GalCer. Gp120 interacts with host ITGA4/ITGB7 complex; on CD4+ T-cells, this interaction results in rapid activation of integrin ITGAL/LFA-1, which facilitates efficient cell-to-cell spreading of HIV-1. Gp120 interacts with cell-associated heparan sulfate; this interaction increases virus infectivity on permissive cells and may be involved in infection of CD4- cells.</text>
</comment>
<dbReference type="GO" id="GO:0044175">
    <property type="term" value="C:host cell endosome membrane"/>
    <property type="evidence" value="ECO:0007669"/>
    <property type="project" value="UniProtKB-SubCell"/>
</dbReference>
<keyword evidence="23 33" id="KW-1039">Host endosome</keyword>
<dbReference type="GO" id="GO:0016020">
    <property type="term" value="C:membrane"/>
    <property type="evidence" value="ECO:0007669"/>
    <property type="project" value="UniProtKB-UniRule"/>
</dbReference>
<keyword evidence="27 33" id="KW-1015">Disulfide bond</keyword>
<dbReference type="HAMAP" id="MF_04083">
    <property type="entry name" value="HIV_ENV"/>
    <property type="match status" value="1"/>
</dbReference>
<evidence type="ECO:0000256" key="19">
    <source>
        <dbReference type="ARBA" id="ARBA00022870"/>
    </source>
</evidence>
<dbReference type="FunFam" id="1.10.287.210:FF:000001">
    <property type="entry name" value="Envelope glycoprotein gp160"/>
    <property type="match status" value="1"/>
</dbReference>
<feature type="transmembrane region" description="Helical" evidence="34">
    <location>
        <begin position="678"/>
        <end position="705"/>
    </location>
</feature>
<feature type="chain" id="PRO_5023265939" description="Envelope glycoprotein gp160" evidence="33">
    <location>
        <begin position="34"/>
        <end position="856"/>
    </location>
</feature>
<evidence type="ECO:0000256" key="13">
    <source>
        <dbReference type="ARBA" id="ARBA00022685"/>
    </source>
</evidence>
<evidence type="ECO:0000256" key="30">
    <source>
        <dbReference type="ARBA" id="ARBA00023288"/>
    </source>
</evidence>
<comment type="PTM">
    <text evidence="33">Specific enzymatic cleavages in vivo yield mature proteins. Envelope glycoproteins are synthesized as a inactive precursor that is heavily N-glycosylated and processed likely by host cell furin in the Golgi to yield the mature SU and TM proteins. The cleavage site between SU and TM requires the minimal sequence [KR]-X-[KR]-R. About 2 of the 9 disulfide bonds of gp41 are reduced by P4HB/PDI, following binding to CD4 receptor.</text>
</comment>
<dbReference type="InterPro" id="IPR000777">
    <property type="entry name" value="HIV1_Gp120"/>
</dbReference>
<proteinExistence type="inferred from homology"/>
<dbReference type="SUPFAM" id="SSF56502">
    <property type="entry name" value="gp120 core"/>
    <property type="match status" value="2"/>
</dbReference>
<evidence type="ECO:0000256" key="25">
    <source>
        <dbReference type="ARBA" id="ARBA00023136"/>
    </source>
</evidence>
<evidence type="ECO:0000256" key="26">
    <source>
        <dbReference type="ARBA" id="ARBA00023139"/>
    </source>
</evidence>
<dbReference type="GO" id="GO:0019064">
    <property type="term" value="P:fusion of virus membrane with host plasma membrane"/>
    <property type="evidence" value="ECO:0007669"/>
    <property type="project" value="UniProtKB-UniRule"/>
</dbReference>
<feature type="disulfide bond" evidence="33">
    <location>
        <begin position="598"/>
        <end position="604"/>
    </location>
</feature>
<comment type="function">
    <text evidence="33">Transmembrane protein gp41: Acts as a class I viral fusion protein. Under the current model, the protein has at least 3 conformational states: pre-fusion native state, pre-hairpin intermediate state, and post-fusion hairpin state. During fusion of viral and target intracellular membranes, the coiled coil regions (heptad repeats) assume a trimer-of-hairpins structure, positioning the fusion peptide in close proximity to the C-terminal region of the ectodomain. The formation of this structure appears to drive apposition and subsequent fusion of viral and target cell membranes. Complete fusion occurs in host cell endosomes and is dynamin-dependent, however some lipid transfer might occur at the plasma membrane. The virus undergoes clathrin-dependent internalization long before endosomal fusion, thus minimizing the surface exposure of conserved viral epitopes during fusion and reducing the efficacy of inhibitors targeting these epitopes. Membranes fusion leads to delivery of the nucleocapsid into the cytoplasm.</text>
</comment>
<dbReference type="GO" id="GO:0020002">
    <property type="term" value="C:host cell plasma membrane"/>
    <property type="evidence" value="ECO:0007669"/>
    <property type="project" value="UniProtKB-SubCell"/>
</dbReference>
<keyword evidence="17 33" id="KW-1161">Viral attachment to host cell</keyword>
<dbReference type="CDD" id="cd09909">
    <property type="entry name" value="HIV-1-like_HR1-HR2"/>
    <property type="match status" value="1"/>
</dbReference>
<dbReference type="GO" id="GO:0019062">
    <property type="term" value="P:virion attachment to host cell"/>
    <property type="evidence" value="ECO:0007669"/>
    <property type="project" value="UniProtKB-UniRule"/>
</dbReference>
<evidence type="ECO:0000256" key="33">
    <source>
        <dbReference type="HAMAP-Rule" id="MF_04083"/>
    </source>
</evidence>
<feature type="chain" id="PRO_5023265938" description="Transmembrane protein gp41" evidence="33">
    <location>
        <begin position="512"/>
        <end position="856"/>
    </location>
</feature>
<feature type="topological domain" description="Cytoplasmic" evidence="33">
    <location>
        <begin position="706"/>
        <end position="856"/>
    </location>
</feature>
<comment type="domain">
    <text evidence="33">Some of the most genetically diverse regions of the viral genome are present in Env. They are called variable regions 1 through 5 (V1 through V5). Coreceptor usage of gp120 is determined mainly by the primary structure of the third variable region (V3) in the outer domain of gp120. The sequence of V3 determines which coreceptor, CCR5 and/or CXCR4 (corresponding to R5/macrophage, X4/T cell and R5X4/T cell and macrophage tropism), is used to trigger the fusion potential of the Env complex, and hence which cells the virus can infect. Binding to CCR5 involves a region adjacent in addition to V3.</text>
</comment>
<evidence type="ECO:0000256" key="9">
    <source>
        <dbReference type="ARBA" id="ARBA00022511"/>
    </source>
</evidence>
<feature type="region of interest" description="Disordered" evidence="35">
    <location>
        <begin position="453"/>
        <end position="474"/>
    </location>
</feature>
<dbReference type="GO" id="GO:0055036">
    <property type="term" value="C:virion membrane"/>
    <property type="evidence" value="ECO:0007669"/>
    <property type="project" value="UniProtKB-SubCell"/>
</dbReference>
<keyword evidence="9 33" id="KW-1032">Host cell membrane</keyword>
<dbReference type="GO" id="GO:1903911">
    <property type="term" value="P:positive regulation of receptor clustering"/>
    <property type="evidence" value="ECO:0007669"/>
    <property type="project" value="UniProtKB-UniRule"/>
</dbReference>
<dbReference type="InterPro" id="IPR037527">
    <property type="entry name" value="Gp160"/>
</dbReference>
<dbReference type="SUPFAM" id="SSF58069">
    <property type="entry name" value="Virus ectodomain"/>
    <property type="match status" value="1"/>
</dbReference>
<dbReference type="GO" id="GO:0019082">
    <property type="term" value="P:viral protein processing"/>
    <property type="evidence" value="ECO:0007669"/>
    <property type="project" value="UniProtKB-UniRule"/>
</dbReference>
<dbReference type="InterPro" id="IPR000328">
    <property type="entry name" value="GP41-like"/>
</dbReference>
<evidence type="ECO:0000256" key="27">
    <source>
        <dbReference type="ARBA" id="ARBA00023157"/>
    </source>
</evidence>
<comment type="domain">
    <text evidence="33">The CD4-binding region is targeted by the antibody b12.</text>
</comment>
<evidence type="ECO:0000256" key="31">
    <source>
        <dbReference type="ARBA" id="ARBA00023296"/>
    </source>
</evidence>
<keyword evidence="15 33" id="KW-0053">Apoptosis</keyword>
<feature type="transmembrane region" description="Helical" evidence="34">
    <location>
        <begin position="512"/>
        <end position="535"/>
    </location>
</feature>
<evidence type="ECO:0000256" key="22">
    <source>
        <dbReference type="ARBA" id="ARBA00022989"/>
    </source>
</evidence>
<sequence length="856" mass="96762">MRVKGIRKNYPQLWKWGTMLTMLLGMLMICSATKKWVTVYYGVPVWKEATTTLFCASDAKAYGTEVHNIWATHACVPTDPNPQEVVLNVTENFNMWKNNMVEQMHEDIISLWDQSLKPCVKLTPLCVTLNCTDVRNVTNTTSNSGETIGREEMTDCSFNVTTTVKDKVRKEHALFYKLDVVPLKEANDTTSYRLISCNTSTTTQACPKVTFEPIPIHYCAPAGFALLKCNNKTFNGTGPCTNVSTVQCTHGIRPVVSTQLLLNGSLAEEGVILRSANFTNNAKTIIVQLNESVVINCTRPHKKVRKRVHIGGGRTFYATGIEGDIRKAYCTLSLTKWNNTLQHIVTKLREQFGKEKTIIFDQSSGGDPEIVTHSFNCGGEFFYCNTTKLFNSTWMNNGTWTGTNESNSNITLPCRIKQFINMWQEVGKAMYAPPIEGQISCLSNITGLLLTRDGGGNESKNGSGSETFRPGGGDMRDNWRSELYKYKVVKIEPLGVAPTEAKRRVVQREKRAVGIGALFLGFLGAAGSTMGAASMTLTVQARQLLSGIVQQQNNLLKAIEAQQHLLQLTVWGIKQLQARVLAVERYLKDQQLLGIWGCSGKLICTTAVPWNDSWSNRSVQFIWNNMTWMDWEREIDNYTDLIYDLLEQSQNQQEKNEQELLELDKWASLWNWFSITNWLWYIKLFIMIVGGLVGLRIVFTVLSIVNRVRQGYSPLSFQTRLPAPRGPDRPEGTEEEGGERDRDRSGSLANGLLALIWVDLRSLFLFSYHRLRDLLLIVTRTVELLGRRGWELLKYCWNLLQYWSQELKNSAVSLLNVTAIAVAEGTDRVIEILQRAYRAILHIPTRIRQGLERALL</sequence>
<evidence type="ECO:0000259" key="37">
    <source>
        <dbReference type="Pfam" id="PF00517"/>
    </source>
</evidence>
<evidence type="ECO:0000256" key="15">
    <source>
        <dbReference type="ARBA" id="ARBA00022703"/>
    </source>
</evidence>
<keyword evidence="14 33" id="KW-0812">Transmembrane</keyword>
<name>Q2NMS9_HV1</name>
<evidence type="ECO:0000256" key="35">
    <source>
        <dbReference type="SAM" id="MobiDB-lite"/>
    </source>
</evidence>
<comment type="subcellular location">
    <molecule>Transmembrane protein gp41</molecule>
    <subcellularLocation>
        <location evidence="33">Virion membrane</location>
        <topology evidence="33">Single-pass type I membrane protein</topology>
    </subcellularLocation>
    <subcellularLocation>
        <location evidence="33">Host cell membrane</location>
        <topology evidence="33">Single-pass type I membrane protein</topology>
    </subcellularLocation>
    <subcellularLocation>
        <location evidence="33">Host endosome membrane</location>
        <topology evidence="33">Single-pass type I membrane protein</topology>
    </subcellularLocation>
    <text evidence="33">It is probably concentrated at the site of budding and incorporated into the virions possibly by contacts between the cytoplasmic tail of Env and the N-terminus of Gag.</text>
</comment>
<dbReference type="GO" id="GO:0005198">
    <property type="term" value="F:structural molecule activity"/>
    <property type="evidence" value="ECO:0007669"/>
    <property type="project" value="UniProtKB-UniRule"/>
</dbReference>
<keyword evidence="25 33" id="KW-0472">Membrane</keyword>
<dbReference type="Gene3D" id="1.20.5.490">
    <property type="entry name" value="Single helix bin"/>
    <property type="match status" value="1"/>
</dbReference>
<keyword evidence="20 33" id="KW-0261">Viral envelope protein</keyword>
<feature type="coiled-coil region" evidence="33">
    <location>
        <begin position="633"/>
        <end position="667"/>
    </location>
</feature>
<evidence type="ECO:0000256" key="23">
    <source>
        <dbReference type="ARBA" id="ARBA00023046"/>
    </source>
</evidence>
<feature type="domain" description="Human immunodeficiency virus 1 envelope glycoprotein Gp120" evidence="36">
    <location>
        <begin position="35"/>
        <end position="142"/>
    </location>
</feature>
<feature type="short sequence motif" description="YXXL motif; contains endocytosis signal" evidence="33">
    <location>
        <begin position="712"/>
        <end position="715"/>
    </location>
</feature>
<protein>
    <recommendedName>
        <fullName evidence="33">Envelope glycoprotein gp160</fullName>
    </recommendedName>
    <alternativeName>
        <fullName evidence="33">Env polyprotein</fullName>
    </alternativeName>
    <component>
        <recommendedName>
            <fullName evidence="33">Surface protein gp120</fullName>
            <shortName evidence="33">SU</shortName>
        </recommendedName>
        <alternativeName>
            <fullName evidence="33">Glycoprotein 120</fullName>
            <shortName evidence="33">gp120</shortName>
        </alternativeName>
    </component>
    <component>
        <recommendedName>
            <fullName evidence="33">Transmembrane protein gp41</fullName>
            <shortName evidence="33">TM</shortName>
        </recommendedName>
        <alternativeName>
            <fullName evidence="33">Glycoprotein 41</fullName>
            <shortName evidence="33">gp41</shortName>
        </alternativeName>
    </component>
</protein>
<dbReference type="Pfam" id="PF00516">
    <property type="entry name" value="GP120"/>
    <property type="match status" value="2"/>
</dbReference>
<feature type="site" description="Cleavage; by host furin" evidence="33">
    <location>
        <begin position="511"/>
        <end position="512"/>
    </location>
</feature>
<keyword evidence="30 33" id="KW-0449">Lipoprotein</keyword>
<comment type="function">
    <text evidence="33">Envelope glycoprotein gp160: Oligomerizes in the host endoplasmic reticulum into predominantly trimers. In a second time, gp160 transits in the host Golgi, where glycosylation is completed. The precursor is then proteolytically cleaved in the trans-Golgi and thereby activated by cellular furin or furin-like proteases to produce gp120 and gp41.</text>
</comment>
<feature type="domain" description="Retroviral envelope protein GP41-like" evidence="37">
    <location>
        <begin position="530"/>
        <end position="719"/>
    </location>
</feature>
<evidence type="ECO:0000256" key="8">
    <source>
        <dbReference type="ARBA" id="ARBA00022510"/>
    </source>
</evidence>
<evidence type="ECO:0000256" key="12">
    <source>
        <dbReference type="ARBA" id="ARBA00022595"/>
    </source>
</evidence>
<comment type="domain">
    <text evidence="33 34">The 17 amino acids long immunosuppressive region is present in many retroviral envelope proteins. Synthetic peptides derived from this relatively conserved sequence inhibit immune function in vitro and in vivo.</text>
</comment>
<keyword evidence="18 33" id="KW-0946">Virion</keyword>
<evidence type="ECO:0000256" key="32">
    <source>
        <dbReference type="ARBA" id="ARBA00062028"/>
    </source>
</evidence>
<feature type="region of interest" description="Immunosuppression" evidence="33">
    <location>
        <begin position="574"/>
        <end position="592"/>
    </location>
</feature>
<evidence type="ECO:0000256" key="24">
    <source>
        <dbReference type="ARBA" id="ARBA00023054"/>
    </source>
</evidence>
<feature type="disulfide bond" evidence="33">
    <location>
        <begin position="55"/>
        <end position="75"/>
    </location>
</feature>
<evidence type="ECO:0000256" key="17">
    <source>
        <dbReference type="ARBA" id="ARBA00022804"/>
    </source>
</evidence>
<gene>
    <name evidence="33 38" type="primary">env</name>
</gene>
<comment type="domain">
    <text evidence="33">The membrane proximal external region (MPER) present in gp41 is a tryptophan-rich region recognized by the antibodies 2F5, Z13, and 4E10. MPER seems to play a role in fusion.</text>
</comment>
<dbReference type="Pfam" id="PF00517">
    <property type="entry name" value="GP41"/>
    <property type="match status" value="1"/>
</dbReference>
<dbReference type="GO" id="GO:1903908">
    <property type="term" value="P:positive regulation of plasma membrane raft polarization"/>
    <property type="evidence" value="ECO:0007669"/>
    <property type="project" value="UniProtKB-UniRule"/>
</dbReference>
<evidence type="ECO:0000313" key="39">
    <source>
        <dbReference type="Proteomes" id="UP000135866"/>
    </source>
</evidence>
<feature type="short sequence motif" description="Di-leucine internalization motif" evidence="33">
    <location>
        <begin position="855"/>
        <end position="856"/>
    </location>
</feature>
<keyword evidence="13 33" id="KW-0165">Cleavage on pair of basic residues</keyword>
<evidence type="ECO:0000259" key="36">
    <source>
        <dbReference type="Pfam" id="PF00516"/>
    </source>
</evidence>
<organism evidence="38 39">
    <name type="scientific">Human immunodeficiency virus type 1</name>
    <name type="common">HIV-1</name>
    <dbReference type="NCBI Taxonomy" id="11676"/>
    <lineage>
        <taxon>Viruses</taxon>
        <taxon>Riboviria</taxon>
        <taxon>Pararnavirae</taxon>
        <taxon>Artverviricota</taxon>
        <taxon>Revtraviricetes</taxon>
        <taxon>Ortervirales</taxon>
        <taxon>Retroviridae</taxon>
        <taxon>Orthoretrovirinae</taxon>
        <taxon>Lentivirus</taxon>
        <taxon>Lentivirus humimdef1</taxon>
    </lineage>
</organism>
<feature type="disulfide bond" evidence="33">
    <location>
        <begin position="229"/>
        <end position="240"/>
    </location>
</feature>
<feature type="transmembrane region" description="Helical" evidence="34">
    <location>
        <begin position="13"/>
        <end position="32"/>
    </location>
</feature>
<keyword evidence="29 33" id="KW-0899">Viral immunoevasion</keyword>
<keyword evidence="24 33" id="KW-0175">Coiled coil</keyword>
<evidence type="ECO:0000256" key="2">
    <source>
        <dbReference type="ARBA" id="ARBA00004433"/>
    </source>
</evidence>
<dbReference type="Gene3D" id="1.10.287.210">
    <property type="match status" value="1"/>
</dbReference>
<evidence type="ECO:0000256" key="11">
    <source>
        <dbReference type="ARBA" id="ARBA00022581"/>
    </source>
</evidence>
<dbReference type="FunFam" id="2.170.40.20:FF:000001">
    <property type="entry name" value="Envelope glycoprotein gp160"/>
    <property type="match status" value="1"/>
</dbReference>
<dbReference type="GO" id="GO:0019031">
    <property type="term" value="C:viral envelope"/>
    <property type="evidence" value="ECO:0007669"/>
    <property type="project" value="UniProtKB-KW"/>
</dbReference>
<dbReference type="GO" id="GO:0075512">
    <property type="term" value="P:clathrin-dependent endocytosis of virus by host cell"/>
    <property type="evidence" value="ECO:0007669"/>
    <property type="project" value="UniProtKB-UniRule"/>
</dbReference>